<dbReference type="Gene3D" id="3.30.830.10">
    <property type="entry name" value="Metalloenzyme, LuxS/M16 peptidase-like"/>
    <property type="match status" value="2"/>
</dbReference>
<dbReference type="InterPro" id="IPR011765">
    <property type="entry name" value="Pept_M16_N"/>
</dbReference>
<dbReference type="RefSeq" id="WP_040199410.1">
    <property type="nucleotide sequence ID" value="NZ_CP010311.1"/>
</dbReference>
<dbReference type="InterPro" id="IPR050361">
    <property type="entry name" value="MPP/UQCRC_Complex"/>
</dbReference>
<evidence type="ECO:0000313" key="5">
    <source>
        <dbReference type="Proteomes" id="UP000035036"/>
    </source>
</evidence>
<dbReference type="STRING" id="483547.GSUB_04530"/>
<evidence type="ECO:0000259" key="2">
    <source>
        <dbReference type="Pfam" id="PF00675"/>
    </source>
</evidence>
<dbReference type="Proteomes" id="UP000035036">
    <property type="component" value="Chromosome"/>
</dbReference>
<dbReference type="SUPFAM" id="SSF63411">
    <property type="entry name" value="LuxS/MPP-like metallohydrolase"/>
    <property type="match status" value="2"/>
</dbReference>
<protein>
    <recommendedName>
        <fullName evidence="6">Peptidase M16</fullName>
    </recommendedName>
</protein>
<keyword evidence="1" id="KW-0732">Signal</keyword>
<dbReference type="EMBL" id="CP010311">
    <property type="protein sequence ID" value="AJF05974.1"/>
    <property type="molecule type" value="Genomic_DNA"/>
</dbReference>
<evidence type="ECO:0000313" key="4">
    <source>
        <dbReference type="EMBL" id="AJF05974.1"/>
    </source>
</evidence>
<dbReference type="GO" id="GO:0046872">
    <property type="term" value="F:metal ion binding"/>
    <property type="evidence" value="ECO:0007669"/>
    <property type="project" value="InterPro"/>
</dbReference>
<accession>A0A0B5FMW0</accession>
<name>A0A0B5FMW0_9BACT</name>
<reference evidence="4 5" key="1">
    <citation type="journal article" date="2015" name="Genome Announc.">
        <title>Genomes of Geoalkalibacter ferrihydriticus Z-0531T and Geoalkalibacter subterraneus Red1T, Two Haloalkaliphilic Metal-Reducing Deltaproteobacteria.</title>
        <authorList>
            <person name="Badalamenti J.P."/>
            <person name="Krajmalnik-Brown R."/>
            <person name="Torres C.I."/>
            <person name="Bond D.R."/>
        </authorList>
    </citation>
    <scope>NUCLEOTIDE SEQUENCE [LARGE SCALE GENOMIC DNA]</scope>
    <source>
        <strain evidence="4 5">Red1</strain>
    </source>
</reference>
<dbReference type="OrthoDB" id="9811314at2"/>
<evidence type="ECO:0000256" key="1">
    <source>
        <dbReference type="SAM" id="SignalP"/>
    </source>
</evidence>
<dbReference type="AlphaFoldDB" id="A0A0B5FMW0"/>
<dbReference type="PANTHER" id="PTHR11851:SF225">
    <property type="entry name" value="NON-PEPTIDASE HOMOLOG YMXG"/>
    <property type="match status" value="1"/>
</dbReference>
<dbReference type="KEGG" id="gsb:GSUB_04530"/>
<organism evidence="4 5">
    <name type="scientific">Geoalkalibacter subterraneus</name>
    <dbReference type="NCBI Taxonomy" id="483547"/>
    <lineage>
        <taxon>Bacteria</taxon>
        <taxon>Pseudomonadati</taxon>
        <taxon>Thermodesulfobacteriota</taxon>
        <taxon>Desulfuromonadia</taxon>
        <taxon>Desulfuromonadales</taxon>
        <taxon>Geoalkalibacteraceae</taxon>
        <taxon>Geoalkalibacter</taxon>
    </lineage>
</organism>
<feature type="chain" id="PRO_5002102018" description="Peptidase M16" evidence="1">
    <location>
        <begin position="27"/>
        <end position="475"/>
    </location>
</feature>
<feature type="signal peptide" evidence="1">
    <location>
        <begin position="1"/>
        <end position="26"/>
    </location>
</feature>
<keyword evidence="5" id="KW-1185">Reference proteome</keyword>
<evidence type="ECO:0008006" key="6">
    <source>
        <dbReference type="Google" id="ProtNLM"/>
    </source>
</evidence>
<dbReference type="InterPro" id="IPR011249">
    <property type="entry name" value="Metalloenz_LuxS/M16"/>
</dbReference>
<dbReference type="Pfam" id="PF00675">
    <property type="entry name" value="Peptidase_M16"/>
    <property type="match status" value="1"/>
</dbReference>
<dbReference type="PANTHER" id="PTHR11851">
    <property type="entry name" value="METALLOPROTEASE"/>
    <property type="match status" value="1"/>
</dbReference>
<dbReference type="Pfam" id="PF05193">
    <property type="entry name" value="Peptidase_M16_C"/>
    <property type="match status" value="1"/>
</dbReference>
<feature type="domain" description="Peptidase M16 N-terminal" evidence="2">
    <location>
        <begin position="70"/>
        <end position="200"/>
    </location>
</feature>
<feature type="domain" description="Peptidase M16 C-terminal" evidence="3">
    <location>
        <begin position="210"/>
        <end position="388"/>
    </location>
</feature>
<dbReference type="InterPro" id="IPR007863">
    <property type="entry name" value="Peptidase_M16_C"/>
</dbReference>
<evidence type="ECO:0000259" key="3">
    <source>
        <dbReference type="Pfam" id="PF05193"/>
    </source>
</evidence>
<sequence>MILRKLAFLLLPTAMLAFCLSGCSLSASEASPRNLTFAPLEFDVPEIVREKRENGLQLYLKPDHELPLVRITAMLGVGAIVEPPEKTGLAAIYASLLRQGGAGDLSPDEMDETLEQMAANFSANADTYAVTLELSLRAADLDRALEILSQVLRRPRFDSTRLEIIKRRMQEEIRRRNDDPAQLSRHILYRALYGEHPLGLRPEMETVNAVERADLVELHREYSHPNNLQIGISGDFDPQQLEGLMTQYFDDWTSGSVAQLPIPPLGQTPAPATWVASKELSQTTILLGQIGLTKDNPDQYAVRVMNYLLGGGGFNSRLMRKIRSDRGLAYSVFSSYQVGRRLPGPFIAGCETRPDAVEEVIELMRQTMEEMRSDPVSLQELKLARESLINSFVFTFEDQHDVVTMTMRLDYYDYPADYLSGYRDRIAAVTREDVMQVARRYLDPERQALVLVGDIDADDPALRRFGKPVRQFDQE</sequence>
<dbReference type="HOGENOM" id="CLU_009902_6_1_7"/>
<gene>
    <name evidence="4" type="ORF">GSUB_04530</name>
</gene>
<proteinExistence type="predicted"/>